<sequence length="210" mass="22948">MSWHLWSLFALAYLATTLSPGPNVLLVIRNTLRYGQRATFVTVFGNLLAQLGVMVLVACGIGAMLKTLPPLFIAMKLMGAAYLLWIGARQLLGPASRPVGTTGQENGADYRRTRVLREALFVSGSNPKTMIFLSAFLPQFLTNDKPLLPQFAVMYLTIATTVCLVHAIYAFSARQMQARVRNGRLLNGLRRAGGALFIGLGIKLARLQPV</sequence>
<gene>
    <name evidence="7" type="ORF">DFP86_11128</name>
</gene>
<comment type="subcellular location">
    <subcellularLocation>
        <location evidence="1">Cell membrane</location>
        <topology evidence="1">Multi-pass membrane protein</topology>
    </subcellularLocation>
</comment>
<keyword evidence="4 6" id="KW-1133">Transmembrane helix</keyword>
<dbReference type="OrthoDB" id="9784202at2"/>
<reference evidence="7 8" key="1">
    <citation type="submission" date="2019-03" db="EMBL/GenBank/DDBJ databases">
        <title>Genomic Encyclopedia of Type Strains, Phase III (KMG-III): the genomes of soil and plant-associated and newly described type strains.</title>
        <authorList>
            <person name="Whitman W."/>
        </authorList>
    </citation>
    <scope>NUCLEOTIDE SEQUENCE [LARGE SCALE GENOMIC DNA]</scope>
    <source>
        <strain evidence="7 8">CECT 8976</strain>
    </source>
</reference>
<comment type="caution">
    <text evidence="7">The sequence shown here is derived from an EMBL/GenBank/DDBJ whole genome shotgun (WGS) entry which is preliminary data.</text>
</comment>
<feature type="transmembrane region" description="Helical" evidence="6">
    <location>
        <begin position="147"/>
        <end position="171"/>
    </location>
</feature>
<dbReference type="Pfam" id="PF01810">
    <property type="entry name" value="LysE"/>
    <property type="match status" value="1"/>
</dbReference>
<proteinExistence type="predicted"/>
<dbReference type="PIRSF" id="PIRSF006324">
    <property type="entry name" value="LeuE"/>
    <property type="match status" value="1"/>
</dbReference>
<feature type="transmembrane region" description="Helical" evidence="6">
    <location>
        <begin position="119"/>
        <end position="141"/>
    </location>
</feature>
<feature type="transmembrane region" description="Helical" evidence="6">
    <location>
        <begin position="71"/>
        <end position="88"/>
    </location>
</feature>
<dbReference type="PANTHER" id="PTHR30086">
    <property type="entry name" value="ARGININE EXPORTER PROTEIN ARGO"/>
    <property type="match status" value="1"/>
</dbReference>
<keyword evidence="2" id="KW-1003">Cell membrane</keyword>
<dbReference type="GO" id="GO:0015171">
    <property type="term" value="F:amino acid transmembrane transporter activity"/>
    <property type="evidence" value="ECO:0007669"/>
    <property type="project" value="TreeGrafter"/>
</dbReference>
<keyword evidence="8" id="KW-1185">Reference proteome</keyword>
<feature type="transmembrane region" description="Helical" evidence="6">
    <location>
        <begin position="6"/>
        <end position="28"/>
    </location>
</feature>
<evidence type="ECO:0000256" key="3">
    <source>
        <dbReference type="ARBA" id="ARBA00022692"/>
    </source>
</evidence>
<protein>
    <submittedName>
        <fullName evidence="7">Threonine/homoserine/homoserine lactone efflux protein</fullName>
    </submittedName>
</protein>
<evidence type="ECO:0000256" key="6">
    <source>
        <dbReference type="SAM" id="Phobius"/>
    </source>
</evidence>
<dbReference type="PANTHER" id="PTHR30086:SF20">
    <property type="entry name" value="ARGININE EXPORTER PROTEIN ARGO-RELATED"/>
    <property type="match status" value="1"/>
</dbReference>
<dbReference type="EMBL" id="SNZP01000011">
    <property type="protein sequence ID" value="TDR76445.1"/>
    <property type="molecule type" value="Genomic_DNA"/>
</dbReference>
<dbReference type="InterPro" id="IPR001123">
    <property type="entry name" value="LeuE-type"/>
</dbReference>
<accession>A0A4R7B397</accession>
<dbReference type="AlphaFoldDB" id="A0A4R7B397"/>
<evidence type="ECO:0000256" key="4">
    <source>
        <dbReference type="ARBA" id="ARBA00022989"/>
    </source>
</evidence>
<keyword evidence="3 6" id="KW-0812">Transmembrane</keyword>
<dbReference type="Proteomes" id="UP000295611">
    <property type="component" value="Unassembled WGS sequence"/>
</dbReference>
<dbReference type="RefSeq" id="WP_133682122.1">
    <property type="nucleotide sequence ID" value="NZ_SNZP01000011.1"/>
</dbReference>
<dbReference type="GO" id="GO:0005886">
    <property type="term" value="C:plasma membrane"/>
    <property type="evidence" value="ECO:0007669"/>
    <property type="project" value="UniProtKB-SubCell"/>
</dbReference>
<evidence type="ECO:0000256" key="2">
    <source>
        <dbReference type="ARBA" id="ARBA00022475"/>
    </source>
</evidence>
<evidence type="ECO:0000256" key="1">
    <source>
        <dbReference type="ARBA" id="ARBA00004651"/>
    </source>
</evidence>
<name>A0A4R7B397_9NEIS</name>
<keyword evidence="5 6" id="KW-0472">Membrane</keyword>
<evidence type="ECO:0000256" key="5">
    <source>
        <dbReference type="ARBA" id="ARBA00023136"/>
    </source>
</evidence>
<evidence type="ECO:0000313" key="7">
    <source>
        <dbReference type="EMBL" id="TDR76445.1"/>
    </source>
</evidence>
<organism evidence="7 8">
    <name type="scientific">Paludibacterium purpuratum</name>
    <dbReference type="NCBI Taxonomy" id="1144873"/>
    <lineage>
        <taxon>Bacteria</taxon>
        <taxon>Pseudomonadati</taxon>
        <taxon>Pseudomonadota</taxon>
        <taxon>Betaproteobacteria</taxon>
        <taxon>Neisseriales</taxon>
        <taxon>Chromobacteriaceae</taxon>
        <taxon>Paludibacterium</taxon>
    </lineage>
</organism>
<feature type="transmembrane region" description="Helical" evidence="6">
    <location>
        <begin position="40"/>
        <end position="65"/>
    </location>
</feature>
<evidence type="ECO:0000313" key="8">
    <source>
        <dbReference type="Proteomes" id="UP000295611"/>
    </source>
</evidence>